<evidence type="ECO:0000313" key="7">
    <source>
        <dbReference type="Proteomes" id="UP001558652"/>
    </source>
</evidence>
<organism evidence="6 7">
    <name type="scientific">Ranatra chinensis</name>
    <dbReference type="NCBI Taxonomy" id="642074"/>
    <lineage>
        <taxon>Eukaryota</taxon>
        <taxon>Metazoa</taxon>
        <taxon>Ecdysozoa</taxon>
        <taxon>Arthropoda</taxon>
        <taxon>Hexapoda</taxon>
        <taxon>Insecta</taxon>
        <taxon>Pterygota</taxon>
        <taxon>Neoptera</taxon>
        <taxon>Paraneoptera</taxon>
        <taxon>Hemiptera</taxon>
        <taxon>Heteroptera</taxon>
        <taxon>Panheteroptera</taxon>
        <taxon>Nepomorpha</taxon>
        <taxon>Nepidae</taxon>
        <taxon>Ranatrinae</taxon>
        <taxon>Ranatra</taxon>
    </lineage>
</organism>
<dbReference type="GO" id="GO:0006508">
    <property type="term" value="P:proteolysis"/>
    <property type="evidence" value="ECO:0007669"/>
    <property type="project" value="UniProtKB-KW"/>
</dbReference>
<dbReference type="PRINTS" id="PR00481">
    <property type="entry name" value="LAMNOPPTDASE"/>
</dbReference>
<dbReference type="Gene3D" id="3.40.630.10">
    <property type="entry name" value="Zn peptidases"/>
    <property type="match status" value="1"/>
</dbReference>
<proteinExistence type="inferred from homology"/>
<keyword evidence="2" id="KW-0031">Aminopeptidase</keyword>
<dbReference type="EMBL" id="JBFDAA010000013">
    <property type="protein sequence ID" value="KAL1122885.1"/>
    <property type="molecule type" value="Genomic_DNA"/>
</dbReference>
<dbReference type="InterPro" id="IPR011356">
    <property type="entry name" value="Leucine_aapep/pepB"/>
</dbReference>
<dbReference type="PANTHER" id="PTHR11963:SF16">
    <property type="entry name" value="CYTOSOL AMINOPEPTIDASE"/>
    <property type="match status" value="1"/>
</dbReference>
<dbReference type="AlphaFoldDB" id="A0ABD0Y647"/>
<dbReference type="Proteomes" id="UP001558652">
    <property type="component" value="Unassembled WGS sequence"/>
</dbReference>
<dbReference type="SUPFAM" id="SSF53187">
    <property type="entry name" value="Zn-dependent exopeptidases"/>
    <property type="match status" value="1"/>
</dbReference>
<sequence>VHILNNLDPEYYAVAVTGLGPQGAGYNDAESLNECKENIRVMAAVGSMALQEMNVPEVHVDGVTCPEAAAEGALLATWRYDEFRNETDRDTKVDVRLYGVRDFEWIEKQNMMAFMTVAKGSKEEPRFLEISYCGGSEDDKPIVLVGKGQTFDCGGLSLRQCKGMMEYKADMGGASVIVGAVKAAAEMQLPMNIIGLIPLCENMPSGSSMKPSDVLLGAQGKTVRVHDISKEGRLAISDAVHYSANFKPCLLVTIATMTEGIREALGAASSGVFTASDLVWEELRKAGAETGYDSIDLDNIGNTRGGDPCVGAAFLREFVPPIDWVHMDITGVGMWSTGHGYPYLRRGAMTGRPTRTLVQFLNQMACPNEKGSPC</sequence>
<evidence type="ECO:0000313" key="6">
    <source>
        <dbReference type="EMBL" id="KAL1122885.1"/>
    </source>
</evidence>
<feature type="non-terminal residue" evidence="6">
    <location>
        <position position="1"/>
    </location>
</feature>
<dbReference type="Pfam" id="PF00883">
    <property type="entry name" value="Peptidase_M17"/>
    <property type="match status" value="1"/>
</dbReference>
<keyword evidence="3" id="KW-0645">Protease</keyword>
<dbReference type="PANTHER" id="PTHR11963">
    <property type="entry name" value="LEUCINE AMINOPEPTIDASE-RELATED"/>
    <property type="match status" value="1"/>
</dbReference>
<dbReference type="CDD" id="cd00433">
    <property type="entry name" value="Peptidase_M17"/>
    <property type="match status" value="1"/>
</dbReference>
<reference evidence="6 7" key="1">
    <citation type="submission" date="2024-07" db="EMBL/GenBank/DDBJ databases">
        <title>Chromosome-level genome assembly of the water stick insect Ranatra chinensis (Heteroptera: Nepidae).</title>
        <authorList>
            <person name="Liu X."/>
        </authorList>
    </citation>
    <scope>NUCLEOTIDE SEQUENCE [LARGE SCALE GENOMIC DNA]</scope>
    <source>
        <strain evidence="6">Cailab_2021Rc</strain>
        <tissue evidence="6">Muscle</tissue>
    </source>
</reference>
<evidence type="ECO:0000256" key="3">
    <source>
        <dbReference type="ARBA" id="ARBA00022670"/>
    </source>
</evidence>
<dbReference type="InterPro" id="IPR000819">
    <property type="entry name" value="Peptidase_M17_C"/>
</dbReference>
<protein>
    <recommendedName>
        <fullName evidence="5">Cytosol aminopeptidase domain-containing protein</fullName>
    </recommendedName>
</protein>
<feature type="domain" description="Cytosol aminopeptidase" evidence="5">
    <location>
        <begin position="98"/>
        <end position="358"/>
    </location>
</feature>
<evidence type="ECO:0000256" key="4">
    <source>
        <dbReference type="ARBA" id="ARBA00022801"/>
    </source>
</evidence>
<gene>
    <name evidence="6" type="ORF">AAG570_003211</name>
</gene>
<keyword evidence="7" id="KW-1185">Reference proteome</keyword>
<evidence type="ECO:0000256" key="2">
    <source>
        <dbReference type="ARBA" id="ARBA00022438"/>
    </source>
</evidence>
<comment type="caution">
    <text evidence="6">The sequence shown here is derived from an EMBL/GenBank/DDBJ whole genome shotgun (WGS) entry which is preliminary data.</text>
</comment>
<comment type="similarity">
    <text evidence="1">Belongs to the peptidase M17 family.</text>
</comment>
<dbReference type="GO" id="GO:0004177">
    <property type="term" value="F:aminopeptidase activity"/>
    <property type="evidence" value="ECO:0007669"/>
    <property type="project" value="UniProtKB-KW"/>
</dbReference>
<dbReference type="InterPro" id="IPR043472">
    <property type="entry name" value="Macro_dom-like"/>
</dbReference>
<evidence type="ECO:0000256" key="1">
    <source>
        <dbReference type="ARBA" id="ARBA00009528"/>
    </source>
</evidence>
<evidence type="ECO:0000259" key="5">
    <source>
        <dbReference type="Pfam" id="PF00883"/>
    </source>
</evidence>
<dbReference type="SUPFAM" id="SSF52949">
    <property type="entry name" value="Macro domain-like"/>
    <property type="match status" value="1"/>
</dbReference>
<keyword evidence="4" id="KW-0378">Hydrolase</keyword>
<accession>A0ABD0Y647</accession>
<name>A0ABD0Y647_9HEMI</name>